<feature type="region of interest" description="Disordered" evidence="3">
    <location>
        <begin position="159"/>
        <end position="415"/>
    </location>
</feature>
<evidence type="ECO:0000259" key="4">
    <source>
        <dbReference type="PROSITE" id="PS50102"/>
    </source>
</evidence>
<protein>
    <submittedName>
        <fullName evidence="5">RNA-binding domain-containing protein</fullName>
    </submittedName>
</protein>
<evidence type="ECO:0000256" key="2">
    <source>
        <dbReference type="PROSITE-ProRule" id="PRU00176"/>
    </source>
</evidence>
<dbReference type="InterPro" id="IPR012677">
    <property type="entry name" value="Nucleotide-bd_a/b_plait_sf"/>
</dbReference>
<dbReference type="AlphaFoldDB" id="A0A8H3X229"/>
<keyword evidence="6" id="KW-1185">Reference proteome</keyword>
<feature type="compositionally biased region" description="Basic and acidic residues" evidence="3">
    <location>
        <begin position="176"/>
        <end position="196"/>
    </location>
</feature>
<feature type="compositionally biased region" description="Basic and acidic residues" evidence="3">
    <location>
        <begin position="273"/>
        <end position="284"/>
    </location>
</feature>
<accession>A0A8H3X229</accession>
<feature type="compositionally biased region" description="Basic and acidic residues" evidence="3">
    <location>
        <begin position="203"/>
        <end position="261"/>
    </location>
</feature>
<name>A0A8H3X229_GIGMA</name>
<dbReference type="SUPFAM" id="SSF54928">
    <property type="entry name" value="RNA-binding domain, RBD"/>
    <property type="match status" value="1"/>
</dbReference>
<dbReference type="SMART" id="SM00360">
    <property type="entry name" value="RRM"/>
    <property type="match status" value="1"/>
</dbReference>
<dbReference type="EMBL" id="WTPW01002338">
    <property type="protein sequence ID" value="KAF0386049.1"/>
    <property type="molecule type" value="Genomic_DNA"/>
</dbReference>
<feature type="compositionally biased region" description="Polar residues" evidence="3">
    <location>
        <begin position="406"/>
        <end position="415"/>
    </location>
</feature>
<comment type="caution">
    <text evidence="5">The sequence shown here is derived from an EMBL/GenBank/DDBJ whole genome shotgun (WGS) entry which is preliminary data.</text>
</comment>
<dbReference type="GO" id="GO:0005730">
    <property type="term" value="C:nucleolus"/>
    <property type="evidence" value="ECO:0007669"/>
    <property type="project" value="TreeGrafter"/>
</dbReference>
<feature type="compositionally biased region" description="Pro residues" evidence="3">
    <location>
        <begin position="345"/>
        <end position="355"/>
    </location>
</feature>
<dbReference type="InterPro" id="IPR000504">
    <property type="entry name" value="RRM_dom"/>
</dbReference>
<keyword evidence="1 2" id="KW-0694">RNA-binding</keyword>
<reference evidence="5 6" key="1">
    <citation type="journal article" date="2019" name="Environ. Microbiol.">
        <title>At the nexus of three kingdoms: the genome of the mycorrhizal fungus Gigaspora margarita provides insights into plant, endobacterial and fungal interactions.</title>
        <authorList>
            <person name="Venice F."/>
            <person name="Ghignone S."/>
            <person name="Salvioli di Fossalunga A."/>
            <person name="Amselem J."/>
            <person name="Novero M."/>
            <person name="Xianan X."/>
            <person name="Sedzielewska Toro K."/>
            <person name="Morin E."/>
            <person name="Lipzen A."/>
            <person name="Grigoriev I.V."/>
            <person name="Henrissat B."/>
            <person name="Martin F.M."/>
            <person name="Bonfante P."/>
        </authorList>
    </citation>
    <scope>NUCLEOTIDE SEQUENCE [LARGE SCALE GENOMIC DNA]</scope>
    <source>
        <strain evidence="5 6">BEG34</strain>
    </source>
</reference>
<gene>
    <name evidence="5" type="ORF">F8M41_011407</name>
</gene>
<feature type="domain" description="RRM" evidence="4">
    <location>
        <begin position="101"/>
        <end position="176"/>
    </location>
</feature>
<evidence type="ECO:0000313" key="5">
    <source>
        <dbReference type="EMBL" id="KAF0386049.1"/>
    </source>
</evidence>
<dbReference type="Pfam" id="PF00076">
    <property type="entry name" value="RRM_1"/>
    <property type="match status" value="1"/>
</dbReference>
<dbReference type="PANTHER" id="PTHR23236:SF11">
    <property type="entry name" value="EUKARYOTIC TRANSLATION INITIATION FACTOR 4H"/>
    <property type="match status" value="1"/>
</dbReference>
<sequence>MGSKKKGTKMSLTDFLADQSTGSWADEMDDLPSAPAAAFSGGEHDDLHRRGSGFGDRNRMYPSGKSGSRDSRYESREPTRDSRFGSRPERPPQPLPTSPPYTAHLGNLPFDLTENDVEAFFKNSKIITIRILRDRDDKPKGFGYVEFEDVESLTKALQLSGESLGNRPIRVSVAEPPRDREQREDRTAGEWRRPREPSVPSPRSDRFSDKPGHREERWGDRGFRDRGDRTERSDRSDRSSERADRGGSGGERLDRKIDTEWRGGAFSNSRSNSFRERRSEERIGKPNNSMRKFDTGSFTKSKSENSVSINNTRAVASDTGTSVPVRKKLELKPRSSVAPADETPTPTPIPTPTPTPRSAKPNPFGDAKPIDSDEALRRVEERRRQKEKEKEDKEKVDPSNAHEKTIATTENGTAE</sequence>
<feature type="compositionally biased region" description="Basic and acidic residues" evidence="3">
    <location>
        <begin position="67"/>
        <end position="90"/>
    </location>
</feature>
<dbReference type="GO" id="GO:0003723">
    <property type="term" value="F:RNA binding"/>
    <property type="evidence" value="ECO:0007669"/>
    <property type="project" value="UniProtKB-UniRule"/>
</dbReference>
<evidence type="ECO:0000313" key="6">
    <source>
        <dbReference type="Proteomes" id="UP000439903"/>
    </source>
</evidence>
<dbReference type="PROSITE" id="PS50102">
    <property type="entry name" value="RRM"/>
    <property type="match status" value="1"/>
</dbReference>
<dbReference type="OrthoDB" id="48651at2759"/>
<feature type="region of interest" description="Disordered" evidence="3">
    <location>
        <begin position="23"/>
        <end position="108"/>
    </location>
</feature>
<dbReference type="InterPro" id="IPR035979">
    <property type="entry name" value="RBD_domain_sf"/>
</dbReference>
<dbReference type="Gene3D" id="3.30.70.330">
    <property type="match status" value="1"/>
</dbReference>
<organism evidence="5 6">
    <name type="scientific">Gigaspora margarita</name>
    <dbReference type="NCBI Taxonomy" id="4874"/>
    <lineage>
        <taxon>Eukaryota</taxon>
        <taxon>Fungi</taxon>
        <taxon>Fungi incertae sedis</taxon>
        <taxon>Mucoromycota</taxon>
        <taxon>Glomeromycotina</taxon>
        <taxon>Glomeromycetes</taxon>
        <taxon>Diversisporales</taxon>
        <taxon>Gigasporaceae</taxon>
        <taxon>Gigaspora</taxon>
    </lineage>
</organism>
<feature type="compositionally biased region" description="Polar residues" evidence="3">
    <location>
        <begin position="286"/>
        <end position="322"/>
    </location>
</feature>
<feature type="compositionally biased region" description="Basic and acidic residues" evidence="3">
    <location>
        <begin position="368"/>
        <end position="405"/>
    </location>
</feature>
<dbReference type="PANTHER" id="PTHR23236">
    <property type="entry name" value="EUKARYOTIC TRANSLATION INITIATION FACTOR 4B/4H"/>
    <property type="match status" value="1"/>
</dbReference>
<dbReference type="Proteomes" id="UP000439903">
    <property type="component" value="Unassembled WGS sequence"/>
</dbReference>
<proteinExistence type="predicted"/>
<evidence type="ECO:0000256" key="1">
    <source>
        <dbReference type="ARBA" id="ARBA00022884"/>
    </source>
</evidence>
<evidence type="ECO:0000256" key="3">
    <source>
        <dbReference type="SAM" id="MobiDB-lite"/>
    </source>
</evidence>